<dbReference type="GO" id="GO:0043843">
    <property type="term" value="F:ADP-specific glucokinase activity"/>
    <property type="evidence" value="ECO:0007669"/>
    <property type="project" value="TreeGrafter"/>
</dbReference>
<dbReference type="InterPro" id="IPR036397">
    <property type="entry name" value="RNaseH_sf"/>
</dbReference>
<evidence type="ECO:0000256" key="3">
    <source>
        <dbReference type="ARBA" id="ARBA00022777"/>
    </source>
</evidence>
<dbReference type="SUPFAM" id="SSF48452">
    <property type="entry name" value="TPR-like"/>
    <property type="match status" value="1"/>
</dbReference>
<feature type="region of interest" description="Disordered" evidence="6">
    <location>
        <begin position="500"/>
        <end position="523"/>
    </location>
</feature>
<dbReference type="WBParaSite" id="Hba_07774">
    <property type="protein sequence ID" value="Hba_07774"/>
    <property type="gene ID" value="Hba_07774"/>
</dbReference>
<evidence type="ECO:0000313" key="7">
    <source>
        <dbReference type="Proteomes" id="UP000095283"/>
    </source>
</evidence>
<evidence type="ECO:0000313" key="8">
    <source>
        <dbReference type="WBParaSite" id="Hba_07774"/>
    </source>
</evidence>
<keyword evidence="3" id="KW-0418">Kinase</keyword>
<dbReference type="GO" id="GO:0003676">
    <property type="term" value="F:nucleic acid binding"/>
    <property type="evidence" value="ECO:0007669"/>
    <property type="project" value="InterPro"/>
</dbReference>
<evidence type="ECO:0000256" key="2">
    <source>
        <dbReference type="ARBA" id="ARBA00022723"/>
    </source>
</evidence>
<dbReference type="GO" id="GO:0005783">
    <property type="term" value="C:endoplasmic reticulum"/>
    <property type="evidence" value="ECO:0007669"/>
    <property type="project" value="TreeGrafter"/>
</dbReference>
<dbReference type="Pfam" id="PF13181">
    <property type="entry name" value="TPR_8"/>
    <property type="match status" value="1"/>
</dbReference>
<reference evidence="8" key="1">
    <citation type="submission" date="2016-11" db="UniProtKB">
        <authorList>
            <consortium name="WormBaseParasite"/>
        </authorList>
    </citation>
    <scope>IDENTIFICATION</scope>
</reference>
<keyword evidence="4" id="KW-0460">Magnesium</keyword>
<evidence type="ECO:0000256" key="5">
    <source>
        <dbReference type="PROSITE-ProRule" id="PRU00339"/>
    </source>
</evidence>
<dbReference type="Gene3D" id="3.30.420.10">
    <property type="entry name" value="Ribonuclease H-like superfamily/Ribonuclease H"/>
    <property type="match status" value="1"/>
</dbReference>
<dbReference type="GO" id="GO:0006006">
    <property type="term" value="P:glucose metabolic process"/>
    <property type="evidence" value="ECO:0007669"/>
    <property type="project" value="TreeGrafter"/>
</dbReference>
<proteinExistence type="predicted"/>
<keyword evidence="5" id="KW-0802">TPR repeat</keyword>
<evidence type="ECO:0000256" key="4">
    <source>
        <dbReference type="ARBA" id="ARBA00022842"/>
    </source>
</evidence>
<keyword evidence="1" id="KW-0808">Transferase</keyword>
<dbReference type="Pfam" id="PF13432">
    <property type="entry name" value="TPR_16"/>
    <property type="match status" value="1"/>
</dbReference>
<sequence length="837" mass="93608">MHYGVITGHSSTWHRTQCMRVLGLTILDKKLHISKGHKGNSSCTVHPHSLAEAWSDEFTNQQLQKDMAVEWETIQRNVALAQGDDISRAKDDIYVHQVENQYLALNDPLSEGDSLMQAGDLGNAMLAYEAAVQKNPQDANVKYVLDLLQAWCKLGLSHAENEHDTKAIAAFNNCLKIQPDNQEALLALSVSLANESLENDSLNQLERWLIVHQGGDPTKVKNRAVGYSSFLDHAAFKRPDDPRLWNRLGATLANGDKTVEAISAYREAISKYPSYVRARYNLGISCMHLNSYRNTTTDFEAKRQKSKSEVSDLLIRKHVRNAQEGNVIINFIFQPMVGKLLYSVLYLSTIGAKSILKFHDSLEYQNKIPGSTDYSPSNDQQFITVPSLREENCDSDESIAAEALQSTLENNFNLKVPRHIVDAQGKREVLSNIYEISDKSAELQTSGSKKNTDDIIENDHVKRTIPILRGDVNSNEGYAEQLDTKIPNDGVNNNIQKDLQKTNKKEDISNAEEPSGLNASNNIPIPESLPIIKHSLISTTHTIEDKFIIYSMPISPTPESTPYTIALATLNKVPVIQPISNRISEEQTDFLDESHTMDDGDNDLAKNHFAEKTTSIDEHIHDNDFFSSDAKSADPTFKVDLMSVTESPLRIMNSPTPAFNIDSIKNIINEEPKEINNLLATHITVTDSDQLNNNEDSAFLSNENENNLDAIKEQDEDLPDEVVIKPGCFTNGRRSKLTTYISEKSCMLTAENFDKKKSRESLKIVRTGYRTVAEPVYSSDLSPTDYHFSKHLDSFLPEKVLSKQTAAQNAFEEFIGSRSPEFEATGITSLFLVGKNA</sequence>
<feature type="repeat" description="TPR" evidence="5">
    <location>
        <begin position="242"/>
        <end position="275"/>
    </location>
</feature>
<protein>
    <submittedName>
        <fullName evidence="8">TPR_REGION domain-containing protein</fullName>
    </submittedName>
</protein>
<accession>A0A1I7WRK8</accession>
<dbReference type="Proteomes" id="UP000095283">
    <property type="component" value="Unplaced"/>
</dbReference>
<keyword evidence="7" id="KW-1185">Reference proteome</keyword>
<dbReference type="InterPro" id="IPR011990">
    <property type="entry name" value="TPR-like_helical_dom_sf"/>
</dbReference>
<dbReference type="AlphaFoldDB" id="A0A1I7WRK8"/>
<keyword evidence="2" id="KW-0479">Metal-binding</keyword>
<dbReference type="PANTHER" id="PTHR21208">
    <property type="entry name" value="ADP-DEPENDENT GLUCOKINASE"/>
    <property type="match status" value="1"/>
</dbReference>
<dbReference type="PROSITE" id="PS50005">
    <property type="entry name" value="TPR"/>
    <property type="match status" value="2"/>
</dbReference>
<dbReference type="InterPro" id="IPR007666">
    <property type="entry name" value="ADP_PFK/GK"/>
</dbReference>
<evidence type="ECO:0000256" key="1">
    <source>
        <dbReference type="ARBA" id="ARBA00022679"/>
    </source>
</evidence>
<dbReference type="GO" id="GO:0046872">
    <property type="term" value="F:metal ion binding"/>
    <property type="evidence" value="ECO:0007669"/>
    <property type="project" value="UniProtKB-KW"/>
</dbReference>
<dbReference type="Gene3D" id="1.25.40.10">
    <property type="entry name" value="Tetratricopeptide repeat domain"/>
    <property type="match status" value="2"/>
</dbReference>
<feature type="repeat" description="TPR" evidence="5">
    <location>
        <begin position="148"/>
        <end position="181"/>
    </location>
</feature>
<dbReference type="SMART" id="SM00028">
    <property type="entry name" value="TPR"/>
    <property type="match status" value="4"/>
</dbReference>
<dbReference type="PANTHER" id="PTHR21208:SF0">
    <property type="entry name" value="ADP-DEPENDENT GLUCOKINASE"/>
    <property type="match status" value="1"/>
</dbReference>
<organism evidence="7 8">
    <name type="scientific">Heterorhabditis bacteriophora</name>
    <name type="common">Entomopathogenic nematode worm</name>
    <dbReference type="NCBI Taxonomy" id="37862"/>
    <lineage>
        <taxon>Eukaryota</taxon>
        <taxon>Metazoa</taxon>
        <taxon>Ecdysozoa</taxon>
        <taxon>Nematoda</taxon>
        <taxon>Chromadorea</taxon>
        <taxon>Rhabditida</taxon>
        <taxon>Rhabditina</taxon>
        <taxon>Rhabditomorpha</taxon>
        <taxon>Strongyloidea</taxon>
        <taxon>Heterorhabditidae</taxon>
        <taxon>Heterorhabditis</taxon>
    </lineage>
</organism>
<name>A0A1I7WRK8_HETBA</name>
<evidence type="ECO:0000256" key="6">
    <source>
        <dbReference type="SAM" id="MobiDB-lite"/>
    </source>
</evidence>
<dbReference type="InterPro" id="IPR019734">
    <property type="entry name" value="TPR_rpt"/>
</dbReference>